<keyword evidence="2" id="KW-1133">Transmembrane helix</keyword>
<feature type="transmembrane region" description="Helical" evidence="2">
    <location>
        <begin position="24"/>
        <end position="44"/>
    </location>
</feature>
<dbReference type="EMBL" id="BOQN01000003">
    <property type="protein sequence ID" value="GIM88465.1"/>
    <property type="molecule type" value="Genomic_DNA"/>
</dbReference>
<gene>
    <name evidence="4" type="ORF">Ato02nite_002580</name>
</gene>
<evidence type="ECO:0000256" key="2">
    <source>
        <dbReference type="SAM" id="Phobius"/>
    </source>
</evidence>
<dbReference type="InterPro" id="IPR029051">
    <property type="entry name" value="DUF4352"/>
</dbReference>
<dbReference type="AlphaFoldDB" id="A0A919T5X0"/>
<reference evidence="4 5" key="1">
    <citation type="submission" date="2021-03" db="EMBL/GenBank/DDBJ databases">
        <title>Whole genome shotgun sequence of Actinoplanes toevensis NBRC 105298.</title>
        <authorList>
            <person name="Komaki H."/>
            <person name="Tamura T."/>
        </authorList>
    </citation>
    <scope>NUCLEOTIDE SEQUENCE [LARGE SCALE GENOMIC DNA]</scope>
    <source>
        <strain evidence="4 5">NBRC 105298</strain>
    </source>
</reference>
<dbReference type="InterPro" id="IPR029050">
    <property type="entry name" value="Immunoprotect_excell_Ig-like"/>
</dbReference>
<evidence type="ECO:0000256" key="1">
    <source>
        <dbReference type="ARBA" id="ARBA00022729"/>
    </source>
</evidence>
<evidence type="ECO:0000259" key="3">
    <source>
        <dbReference type="Pfam" id="PF11611"/>
    </source>
</evidence>
<name>A0A919T5X0_9ACTN</name>
<keyword evidence="1" id="KW-0732">Signal</keyword>
<accession>A0A919T5X0</accession>
<proteinExistence type="predicted"/>
<comment type="caution">
    <text evidence="4">The sequence shown here is derived from an EMBL/GenBank/DDBJ whole genome shotgun (WGS) entry which is preliminary data.</text>
</comment>
<dbReference type="Proteomes" id="UP000677082">
    <property type="component" value="Unassembled WGS sequence"/>
</dbReference>
<sequence length="185" mass="18969">MAYHPTMSPSPSVRSHAGPRRRGWVIAAIAVLLVGGGAAAWYVVGSGDGDGDGAAPVALGSAGRDGVFEFVVSEAKCGTKTVGTGAAAATAQGVYCLVGVKVTNRADAPQTFDGSAQKVFDGTGTQYTSDTGAERQANPFSWTEAIVPSETVAGRLVFDVPMGTKLTEIELHETLLSPGVRMALR</sequence>
<protein>
    <recommendedName>
        <fullName evidence="3">DUF4352 domain-containing protein</fullName>
    </recommendedName>
</protein>
<keyword evidence="5" id="KW-1185">Reference proteome</keyword>
<organism evidence="4 5">
    <name type="scientific">Paractinoplanes toevensis</name>
    <dbReference type="NCBI Taxonomy" id="571911"/>
    <lineage>
        <taxon>Bacteria</taxon>
        <taxon>Bacillati</taxon>
        <taxon>Actinomycetota</taxon>
        <taxon>Actinomycetes</taxon>
        <taxon>Micromonosporales</taxon>
        <taxon>Micromonosporaceae</taxon>
        <taxon>Paractinoplanes</taxon>
    </lineage>
</organism>
<keyword evidence="2" id="KW-0812">Transmembrane</keyword>
<dbReference type="Gene3D" id="2.60.40.1240">
    <property type="match status" value="1"/>
</dbReference>
<evidence type="ECO:0000313" key="5">
    <source>
        <dbReference type="Proteomes" id="UP000677082"/>
    </source>
</evidence>
<feature type="domain" description="DUF4352" evidence="3">
    <location>
        <begin position="59"/>
        <end position="175"/>
    </location>
</feature>
<keyword evidence="2" id="KW-0472">Membrane</keyword>
<dbReference type="Pfam" id="PF11611">
    <property type="entry name" value="DUF4352"/>
    <property type="match status" value="1"/>
</dbReference>
<evidence type="ECO:0000313" key="4">
    <source>
        <dbReference type="EMBL" id="GIM88465.1"/>
    </source>
</evidence>